<accession>A0A2K8TB53</accession>
<name>A0A2K8TB53_9NOSO</name>
<evidence type="ECO:0000256" key="2">
    <source>
        <dbReference type="ARBA" id="ARBA00022448"/>
    </source>
</evidence>
<keyword evidence="6 7" id="KW-0472">Membrane</keyword>
<organism evidence="9 10">
    <name type="scientific">Nostoc flagelliforme CCNUN1</name>
    <dbReference type="NCBI Taxonomy" id="2038116"/>
    <lineage>
        <taxon>Bacteria</taxon>
        <taxon>Bacillati</taxon>
        <taxon>Cyanobacteriota</taxon>
        <taxon>Cyanophyceae</taxon>
        <taxon>Nostocales</taxon>
        <taxon>Nostocaceae</taxon>
        <taxon>Nostoc</taxon>
    </lineage>
</organism>
<dbReference type="GO" id="GO:0005886">
    <property type="term" value="C:plasma membrane"/>
    <property type="evidence" value="ECO:0007669"/>
    <property type="project" value="UniProtKB-SubCell"/>
</dbReference>
<feature type="transmembrane region" description="Helical" evidence="7">
    <location>
        <begin position="29"/>
        <end position="49"/>
    </location>
</feature>
<keyword evidence="10" id="KW-1185">Reference proteome</keyword>
<dbReference type="PIRSF" id="PIRSF031773">
    <property type="entry name" value="DevC"/>
    <property type="match status" value="1"/>
</dbReference>
<keyword evidence="2" id="KW-0813">Transport</keyword>
<dbReference type="PANTHER" id="PTHR43738">
    <property type="entry name" value="ABC TRANSPORTER, MEMBRANE PROTEIN"/>
    <property type="match status" value="1"/>
</dbReference>
<reference evidence="9 10" key="1">
    <citation type="submission" date="2017-11" db="EMBL/GenBank/DDBJ databases">
        <title>Complete genome of a free-living desiccation-tolerant cyanobacterium and its photosynthetic adaptation to extreme terrestrial habitat.</title>
        <authorList>
            <person name="Shang J."/>
        </authorList>
    </citation>
    <scope>NUCLEOTIDE SEQUENCE [LARGE SCALE GENOMIC DNA]</scope>
    <source>
        <strain evidence="9 10">CCNUN1</strain>
        <plasmid evidence="10">pnfsy08</plasmid>
    </source>
</reference>
<evidence type="ECO:0000313" key="9">
    <source>
        <dbReference type="EMBL" id="AUB44892.1"/>
    </source>
</evidence>
<evidence type="ECO:0000259" key="8">
    <source>
        <dbReference type="Pfam" id="PF02687"/>
    </source>
</evidence>
<feature type="domain" description="ABC3 transporter permease C-terminal" evidence="8">
    <location>
        <begin position="281"/>
        <end position="391"/>
    </location>
</feature>
<evidence type="ECO:0000256" key="5">
    <source>
        <dbReference type="ARBA" id="ARBA00022989"/>
    </source>
</evidence>
<evidence type="ECO:0000256" key="6">
    <source>
        <dbReference type="ARBA" id="ARBA00023136"/>
    </source>
</evidence>
<evidence type="ECO:0000256" key="4">
    <source>
        <dbReference type="ARBA" id="ARBA00022692"/>
    </source>
</evidence>
<keyword evidence="3" id="KW-1003">Cell membrane</keyword>
<dbReference type="NCBIfam" id="TIGR01185">
    <property type="entry name" value="devC"/>
    <property type="match status" value="1"/>
</dbReference>
<feature type="transmembrane region" description="Helical" evidence="7">
    <location>
        <begin position="277"/>
        <end position="297"/>
    </location>
</feature>
<dbReference type="RefSeq" id="WP_339382514.1">
    <property type="nucleotide sequence ID" value="NZ_CAWNNC010000009.1"/>
</dbReference>
<dbReference type="EMBL" id="CP024793">
    <property type="protein sequence ID" value="AUB44892.1"/>
    <property type="molecule type" value="Genomic_DNA"/>
</dbReference>
<dbReference type="Pfam" id="PF02687">
    <property type="entry name" value="FtsX"/>
    <property type="match status" value="1"/>
</dbReference>
<comment type="subcellular location">
    <subcellularLocation>
        <location evidence="1">Cell membrane</location>
        <topology evidence="1">Multi-pass membrane protein</topology>
    </subcellularLocation>
</comment>
<evidence type="ECO:0000256" key="3">
    <source>
        <dbReference type="ARBA" id="ARBA00022475"/>
    </source>
</evidence>
<proteinExistence type="predicted"/>
<dbReference type="PANTHER" id="PTHR43738:SF1">
    <property type="entry name" value="HEMIN TRANSPORT SYSTEM PERMEASE PROTEIN HRTB-RELATED"/>
    <property type="match status" value="1"/>
</dbReference>
<dbReference type="InterPro" id="IPR003838">
    <property type="entry name" value="ABC3_permease_C"/>
</dbReference>
<feature type="transmembrane region" description="Helical" evidence="7">
    <location>
        <begin position="318"/>
        <end position="350"/>
    </location>
</feature>
<dbReference type="KEGG" id="nfl:COO91_11145"/>
<evidence type="ECO:0000256" key="7">
    <source>
        <dbReference type="SAM" id="Phobius"/>
    </source>
</evidence>
<keyword evidence="4 7" id="KW-0812">Transmembrane</keyword>
<dbReference type="InterPro" id="IPR005891">
    <property type="entry name" value="DevC"/>
</dbReference>
<gene>
    <name evidence="9" type="ORF">COO91_11145</name>
</gene>
<dbReference type="InterPro" id="IPR051125">
    <property type="entry name" value="ABC-4/HrtB_transporter"/>
</dbReference>
<evidence type="ECO:0000313" key="10">
    <source>
        <dbReference type="Proteomes" id="UP000232003"/>
    </source>
</evidence>
<feature type="transmembrane region" description="Helical" evidence="7">
    <location>
        <begin position="362"/>
        <end position="383"/>
    </location>
</feature>
<dbReference type="AlphaFoldDB" id="A0A2K8TB53"/>
<sequence>MTIQAIIFGKLFRKTPLAWRQMSRQKTRLFVAIAGIAFADFLMFFQLGVRDALFDSQVSPYTTLKGDLFLVNKLSDNLQSIKSFSRNKLYKIAGINDVKSLATLYVGQASWRNPENLASRQIFVYGIDPNQPAFDLPELDQQQLNKLKLLNRALFDRAGLVPQLGDVPSLLKKQNPLSVQANDYQIQIVGLFKLGSSFSADGNLITSDSTFLRLFPQRRANEIDLGIVDVESNASIEQIQADLRAKLPDDLLVLNLAEFTARESAYWSTGSAIGPTFNLGVAIGFLVGGVIVYQILYTDVSNHLPEYATLKAMGYSDIYLIGVIVQEAFILAVLGFIPGFLLSSGFYIFFQSVTFLPTAMKLARAITVLVLTFVMCIGAGAIAMQKLRAADPADIF</sequence>
<protein>
    <submittedName>
        <fullName evidence="9">ABC.CD.P, putative ABC transport system permease protein</fullName>
    </submittedName>
</protein>
<evidence type="ECO:0000256" key="1">
    <source>
        <dbReference type="ARBA" id="ARBA00004651"/>
    </source>
</evidence>
<keyword evidence="5 7" id="KW-1133">Transmembrane helix</keyword>
<keyword evidence="9" id="KW-0614">Plasmid</keyword>
<geneLocation type="plasmid" evidence="10">
    <name>pnfsy08</name>
</geneLocation>
<dbReference type="Proteomes" id="UP000232003">
    <property type="component" value="Plasmid pNFSY08"/>
</dbReference>